<accession>A0A4V1IWC1</accession>
<dbReference type="AlphaFoldDB" id="A0A4V1IWC1"/>
<proteinExistence type="predicted"/>
<organism evidence="1 2">
    <name type="scientific">Thamnocephalis sphaerospora</name>
    <dbReference type="NCBI Taxonomy" id="78915"/>
    <lineage>
        <taxon>Eukaryota</taxon>
        <taxon>Fungi</taxon>
        <taxon>Fungi incertae sedis</taxon>
        <taxon>Zoopagomycota</taxon>
        <taxon>Zoopagomycotina</taxon>
        <taxon>Zoopagomycetes</taxon>
        <taxon>Zoopagales</taxon>
        <taxon>Sigmoideomycetaceae</taxon>
        <taxon>Thamnocephalis</taxon>
    </lineage>
</organism>
<protein>
    <submittedName>
        <fullName evidence="1">Uncharacterized protein</fullName>
    </submittedName>
</protein>
<keyword evidence="2" id="KW-1185">Reference proteome</keyword>
<sequence>MSTPAQDTVASGAFSLGHCLRAWQALAAEADAPLAVLEAESDVTGAELAALSRILSKLRSILEDVYKARITIPSANTVAACLEMLENDYQLKETIVRTMECEQPTAAHVATFRALWRVQPYLDETVLGNAVTAMEK</sequence>
<dbReference type="Proteomes" id="UP000271241">
    <property type="component" value="Unassembled WGS sequence"/>
</dbReference>
<evidence type="ECO:0000313" key="2">
    <source>
        <dbReference type="Proteomes" id="UP000271241"/>
    </source>
</evidence>
<dbReference type="EMBL" id="KZ992776">
    <property type="protein sequence ID" value="RKP07039.1"/>
    <property type="molecule type" value="Genomic_DNA"/>
</dbReference>
<reference evidence="2" key="1">
    <citation type="journal article" date="2018" name="Nat. Microbiol.">
        <title>Leveraging single-cell genomics to expand the fungal tree of life.</title>
        <authorList>
            <person name="Ahrendt S.R."/>
            <person name="Quandt C.A."/>
            <person name="Ciobanu D."/>
            <person name="Clum A."/>
            <person name="Salamov A."/>
            <person name="Andreopoulos B."/>
            <person name="Cheng J.F."/>
            <person name="Woyke T."/>
            <person name="Pelin A."/>
            <person name="Henrissat B."/>
            <person name="Reynolds N.K."/>
            <person name="Benny G.L."/>
            <person name="Smith M.E."/>
            <person name="James T.Y."/>
            <person name="Grigoriev I.V."/>
        </authorList>
    </citation>
    <scope>NUCLEOTIDE SEQUENCE [LARGE SCALE GENOMIC DNA]</scope>
    <source>
        <strain evidence="2">RSA 1356</strain>
    </source>
</reference>
<evidence type="ECO:0000313" key="1">
    <source>
        <dbReference type="EMBL" id="RKP07039.1"/>
    </source>
</evidence>
<gene>
    <name evidence="1" type="ORF">THASP1DRAFT_31148</name>
</gene>
<name>A0A4V1IWC1_9FUNG</name>